<dbReference type="OrthoDB" id="2135488at2759"/>
<proteinExistence type="predicted"/>
<dbReference type="AlphaFoldDB" id="A0A5M3MUU3"/>
<dbReference type="KEGG" id="cput:CONPUDRAFT_71511"/>
<dbReference type="InterPro" id="IPR052350">
    <property type="entry name" value="Metallo-dep_Lactonases"/>
</dbReference>
<dbReference type="OMA" id="FGYERIL"/>
<dbReference type="GeneID" id="19208934"/>
<evidence type="ECO:0000313" key="2">
    <source>
        <dbReference type="EMBL" id="EIW82810.1"/>
    </source>
</evidence>
<dbReference type="Gene3D" id="3.20.20.140">
    <property type="entry name" value="Metal-dependent hydrolases"/>
    <property type="match status" value="1"/>
</dbReference>
<sequence>MSIPPPLASAGGGARRRPKNLPSLPMSAFSPPNTGTSDMFPMPPTPSAVFPESIVDAHATPATLAELREEGAARLLADKVKGVVLVLDGDGKAKTSEEVEAALAQLQIDFPVLSVLVPFSLSAPPPAAGGVPASAKYPTTLYTTFNETAPQDAAAMAKTLRWALQTARVVDIDVQGDAMANDAADRFVALLTDATEGMQASPPTIVLSNVCPPPHDLSLPIVKLMNHPTYRAYQSQTATLSFFPKLHIKFTPPSWGAPLPPRGTPSDPGEEALEWKRRIKMYIGPVLEAFGYERIIFGTAPSPANASLNNASVFMDWYALVRESFAELAVEQEAIDAVFAENARRVYGTGAPSSS</sequence>
<evidence type="ECO:0000256" key="1">
    <source>
        <dbReference type="SAM" id="MobiDB-lite"/>
    </source>
</evidence>
<comment type="caution">
    <text evidence="2">The sequence shown here is derived from an EMBL/GenBank/DDBJ whole genome shotgun (WGS) entry which is preliminary data.</text>
</comment>
<accession>A0A5M3MUU3</accession>
<protein>
    <recommendedName>
        <fullName evidence="4">Amidohydrolase-related domain-containing protein</fullName>
    </recommendedName>
</protein>
<evidence type="ECO:0000313" key="3">
    <source>
        <dbReference type="Proteomes" id="UP000053558"/>
    </source>
</evidence>
<evidence type="ECO:0008006" key="4">
    <source>
        <dbReference type="Google" id="ProtNLM"/>
    </source>
</evidence>
<dbReference type="InterPro" id="IPR032466">
    <property type="entry name" value="Metal_Hydrolase"/>
</dbReference>
<dbReference type="PANTHER" id="PTHR43569:SF2">
    <property type="entry name" value="AMIDOHYDROLASE-RELATED DOMAIN-CONTAINING PROTEIN"/>
    <property type="match status" value="1"/>
</dbReference>
<dbReference type="RefSeq" id="XP_007766434.1">
    <property type="nucleotide sequence ID" value="XM_007768244.1"/>
</dbReference>
<dbReference type="PANTHER" id="PTHR43569">
    <property type="entry name" value="AMIDOHYDROLASE"/>
    <property type="match status" value="1"/>
</dbReference>
<dbReference type="Proteomes" id="UP000053558">
    <property type="component" value="Unassembled WGS sequence"/>
</dbReference>
<gene>
    <name evidence="2" type="ORF">CONPUDRAFT_71511</name>
</gene>
<name>A0A5M3MUU3_CONPW</name>
<dbReference type="SUPFAM" id="SSF51556">
    <property type="entry name" value="Metallo-dependent hydrolases"/>
    <property type="match status" value="1"/>
</dbReference>
<feature type="region of interest" description="Disordered" evidence="1">
    <location>
        <begin position="1"/>
        <end position="35"/>
    </location>
</feature>
<organism evidence="2 3">
    <name type="scientific">Coniophora puteana (strain RWD-64-598)</name>
    <name type="common">Brown rot fungus</name>
    <dbReference type="NCBI Taxonomy" id="741705"/>
    <lineage>
        <taxon>Eukaryota</taxon>
        <taxon>Fungi</taxon>
        <taxon>Dikarya</taxon>
        <taxon>Basidiomycota</taxon>
        <taxon>Agaricomycotina</taxon>
        <taxon>Agaricomycetes</taxon>
        <taxon>Agaricomycetidae</taxon>
        <taxon>Boletales</taxon>
        <taxon>Coniophorineae</taxon>
        <taxon>Coniophoraceae</taxon>
        <taxon>Coniophora</taxon>
    </lineage>
</organism>
<keyword evidence="3" id="KW-1185">Reference proteome</keyword>
<dbReference type="EMBL" id="JH711576">
    <property type="protein sequence ID" value="EIW82810.1"/>
    <property type="molecule type" value="Genomic_DNA"/>
</dbReference>
<reference evidence="3" key="1">
    <citation type="journal article" date="2012" name="Science">
        <title>The Paleozoic origin of enzymatic lignin decomposition reconstructed from 31 fungal genomes.</title>
        <authorList>
            <person name="Floudas D."/>
            <person name="Binder M."/>
            <person name="Riley R."/>
            <person name="Barry K."/>
            <person name="Blanchette R.A."/>
            <person name="Henrissat B."/>
            <person name="Martinez A.T."/>
            <person name="Otillar R."/>
            <person name="Spatafora J.W."/>
            <person name="Yadav J.S."/>
            <person name="Aerts A."/>
            <person name="Benoit I."/>
            <person name="Boyd A."/>
            <person name="Carlson A."/>
            <person name="Copeland A."/>
            <person name="Coutinho P.M."/>
            <person name="de Vries R.P."/>
            <person name="Ferreira P."/>
            <person name="Findley K."/>
            <person name="Foster B."/>
            <person name="Gaskell J."/>
            <person name="Glotzer D."/>
            <person name="Gorecki P."/>
            <person name="Heitman J."/>
            <person name="Hesse C."/>
            <person name="Hori C."/>
            <person name="Igarashi K."/>
            <person name="Jurgens J.A."/>
            <person name="Kallen N."/>
            <person name="Kersten P."/>
            <person name="Kohler A."/>
            <person name="Kuees U."/>
            <person name="Kumar T.K.A."/>
            <person name="Kuo A."/>
            <person name="LaButti K."/>
            <person name="Larrondo L.F."/>
            <person name="Lindquist E."/>
            <person name="Ling A."/>
            <person name="Lombard V."/>
            <person name="Lucas S."/>
            <person name="Lundell T."/>
            <person name="Martin R."/>
            <person name="McLaughlin D.J."/>
            <person name="Morgenstern I."/>
            <person name="Morin E."/>
            <person name="Murat C."/>
            <person name="Nagy L.G."/>
            <person name="Nolan M."/>
            <person name="Ohm R.A."/>
            <person name="Patyshakuliyeva A."/>
            <person name="Rokas A."/>
            <person name="Ruiz-Duenas F.J."/>
            <person name="Sabat G."/>
            <person name="Salamov A."/>
            <person name="Samejima M."/>
            <person name="Schmutz J."/>
            <person name="Slot J.C."/>
            <person name="St John F."/>
            <person name="Stenlid J."/>
            <person name="Sun H."/>
            <person name="Sun S."/>
            <person name="Syed K."/>
            <person name="Tsang A."/>
            <person name="Wiebenga A."/>
            <person name="Young D."/>
            <person name="Pisabarro A."/>
            <person name="Eastwood D.C."/>
            <person name="Martin F."/>
            <person name="Cullen D."/>
            <person name="Grigoriev I.V."/>
            <person name="Hibbett D.S."/>
        </authorList>
    </citation>
    <scope>NUCLEOTIDE SEQUENCE [LARGE SCALE GENOMIC DNA]</scope>
    <source>
        <strain evidence="3">RWD-64-598 SS2</strain>
    </source>
</reference>